<gene>
    <name evidence="2" type="ORF">K0T92_21275</name>
</gene>
<protein>
    <submittedName>
        <fullName evidence="2">Uncharacterized protein</fullName>
    </submittedName>
</protein>
<reference evidence="2 3" key="1">
    <citation type="submission" date="2021-07" db="EMBL/GenBank/DDBJ databases">
        <title>Paenibacillus radiodurans sp. nov., isolated from the southeastern edge of Tengger Desert.</title>
        <authorList>
            <person name="Zhang G."/>
        </authorList>
    </citation>
    <scope>NUCLEOTIDE SEQUENCE [LARGE SCALE GENOMIC DNA]</scope>
    <source>
        <strain evidence="2 3">DT7-4</strain>
    </source>
</reference>
<feature type="transmembrane region" description="Helical" evidence="1">
    <location>
        <begin position="158"/>
        <end position="182"/>
    </location>
</feature>
<feature type="transmembrane region" description="Helical" evidence="1">
    <location>
        <begin position="194"/>
        <end position="216"/>
    </location>
</feature>
<proteinExistence type="predicted"/>
<comment type="caution">
    <text evidence="2">The sequence shown here is derived from an EMBL/GenBank/DDBJ whole genome shotgun (WGS) entry which is preliminary data.</text>
</comment>
<keyword evidence="1" id="KW-1133">Transmembrane helix</keyword>
<feature type="transmembrane region" description="Helical" evidence="1">
    <location>
        <begin position="112"/>
        <end position="138"/>
    </location>
</feature>
<feature type="transmembrane region" description="Helical" evidence="1">
    <location>
        <begin position="67"/>
        <end position="91"/>
    </location>
</feature>
<evidence type="ECO:0000313" key="2">
    <source>
        <dbReference type="EMBL" id="MBW7477253.1"/>
    </source>
</evidence>
<dbReference type="RefSeq" id="WP_219874507.1">
    <property type="nucleotide sequence ID" value="NZ_JAHZIJ010000022.1"/>
</dbReference>
<feature type="transmembrane region" description="Helical" evidence="1">
    <location>
        <begin position="241"/>
        <end position="264"/>
    </location>
</feature>
<organism evidence="2 3">
    <name type="scientific">Paenibacillus oenotherae</name>
    <dbReference type="NCBI Taxonomy" id="1435645"/>
    <lineage>
        <taxon>Bacteria</taxon>
        <taxon>Bacillati</taxon>
        <taxon>Bacillota</taxon>
        <taxon>Bacilli</taxon>
        <taxon>Bacillales</taxon>
        <taxon>Paenibacillaceae</taxon>
        <taxon>Paenibacillus</taxon>
    </lineage>
</organism>
<keyword evidence="3" id="KW-1185">Reference proteome</keyword>
<keyword evidence="1" id="KW-0472">Membrane</keyword>
<keyword evidence="1" id="KW-0812">Transmembrane</keyword>
<name>A0ABS7DBY3_9BACL</name>
<dbReference type="EMBL" id="JAHZIJ010000022">
    <property type="protein sequence ID" value="MBW7477253.1"/>
    <property type="molecule type" value="Genomic_DNA"/>
</dbReference>
<accession>A0ABS7DBY3</accession>
<sequence length="274" mass="31075">MKLLIYLNTLTILRLRTVLTTSIYFISLSILHLIMILQYSASRYISIWDYLLLSVGGVLVNDTVIRLLVWIGVLLPVLIYLYCLPSVNGAYDIVLLTRSGSRFRWWTAKYMAIMIIISIYGVWYGIIHFITGSFFFSLQNDWGPLVKEEFIRIFQLQLSPASIIGLAMLLFVSGLLAFCTLGQSFAIFFRHSRAASVILTILLLAVYLCYSLKGLLFRELSPFHYPSFISVIQTGAHGLSAFAYFLCFNIFLSFACYLLGLAAIRRISFTGKNG</sequence>
<evidence type="ECO:0000313" key="3">
    <source>
        <dbReference type="Proteomes" id="UP000812277"/>
    </source>
</evidence>
<feature type="transmembrane region" description="Helical" evidence="1">
    <location>
        <begin position="12"/>
        <end position="37"/>
    </location>
</feature>
<dbReference type="Proteomes" id="UP000812277">
    <property type="component" value="Unassembled WGS sequence"/>
</dbReference>
<evidence type="ECO:0000256" key="1">
    <source>
        <dbReference type="SAM" id="Phobius"/>
    </source>
</evidence>